<evidence type="ECO:0000256" key="7">
    <source>
        <dbReference type="ARBA" id="ARBA00023004"/>
    </source>
</evidence>
<keyword evidence="5" id="KW-0735">Signal-anchor</keyword>
<evidence type="ECO:0000313" key="11">
    <source>
        <dbReference type="Proteomes" id="UP001154282"/>
    </source>
</evidence>
<keyword evidence="3" id="KW-0479">Metal-binding</keyword>
<dbReference type="AlphaFoldDB" id="A0AAV0JQV7"/>
<gene>
    <name evidence="10" type="ORF">LITE_LOCUS15509</name>
</gene>
<comment type="cofactor">
    <cofactor evidence="1">
        <name>L-ascorbate</name>
        <dbReference type="ChEBI" id="CHEBI:38290"/>
    </cofactor>
</comment>
<organism evidence="10 11">
    <name type="scientific">Linum tenue</name>
    <dbReference type="NCBI Taxonomy" id="586396"/>
    <lineage>
        <taxon>Eukaryota</taxon>
        <taxon>Viridiplantae</taxon>
        <taxon>Streptophyta</taxon>
        <taxon>Embryophyta</taxon>
        <taxon>Tracheophyta</taxon>
        <taxon>Spermatophyta</taxon>
        <taxon>Magnoliopsida</taxon>
        <taxon>eudicotyledons</taxon>
        <taxon>Gunneridae</taxon>
        <taxon>Pentapetalae</taxon>
        <taxon>rosids</taxon>
        <taxon>fabids</taxon>
        <taxon>Malpighiales</taxon>
        <taxon>Linaceae</taxon>
        <taxon>Linum</taxon>
    </lineage>
</organism>
<evidence type="ECO:0000256" key="1">
    <source>
        <dbReference type="ARBA" id="ARBA00001961"/>
    </source>
</evidence>
<dbReference type="InterPro" id="IPR045054">
    <property type="entry name" value="P4HA-like"/>
</dbReference>
<evidence type="ECO:0000256" key="2">
    <source>
        <dbReference type="ARBA" id="ARBA00004648"/>
    </source>
</evidence>
<comment type="subcellular location">
    <subcellularLocation>
        <location evidence="2">Endoplasmic reticulum membrane</location>
        <topology evidence="2">Single-pass type II membrane protein</topology>
    </subcellularLocation>
</comment>
<dbReference type="PANTHER" id="PTHR10869:SF123">
    <property type="entry name" value="PROLYL 4-HYDROXYLASE 10-RELATED"/>
    <property type="match status" value="1"/>
</dbReference>
<dbReference type="EMBL" id="CAMGYJ010000005">
    <property type="protein sequence ID" value="CAI0412344.1"/>
    <property type="molecule type" value="Genomic_DNA"/>
</dbReference>
<dbReference type="InterPro" id="IPR044862">
    <property type="entry name" value="Pro_4_hyd_alph_FE2OG_OXY"/>
</dbReference>
<dbReference type="Gene3D" id="2.60.120.620">
    <property type="entry name" value="q2cbj1_9rhob like domain"/>
    <property type="match status" value="1"/>
</dbReference>
<evidence type="ECO:0000256" key="8">
    <source>
        <dbReference type="ARBA" id="ARBA00049169"/>
    </source>
</evidence>
<keyword evidence="6" id="KW-0560">Oxidoreductase</keyword>
<dbReference type="GO" id="GO:0031418">
    <property type="term" value="F:L-ascorbic acid binding"/>
    <property type="evidence" value="ECO:0007669"/>
    <property type="project" value="InterPro"/>
</dbReference>
<reference evidence="10" key="1">
    <citation type="submission" date="2022-08" db="EMBL/GenBank/DDBJ databases">
        <authorList>
            <person name="Gutierrez-Valencia J."/>
        </authorList>
    </citation>
    <scope>NUCLEOTIDE SEQUENCE</scope>
</reference>
<keyword evidence="4" id="KW-0223">Dioxygenase</keyword>
<evidence type="ECO:0000256" key="3">
    <source>
        <dbReference type="ARBA" id="ARBA00022723"/>
    </source>
</evidence>
<feature type="domain" description="Fe2OG dioxygenase" evidence="9">
    <location>
        <begin position="96"/>
        <end position="218"/>
    </location>
</feature>
<feature type="non-terminal residue" evidence="10">
    <location>
        <position position="1"/>
    </location>
</feature>
<dbReference type="InterPro" id="IPR006620">
    <property type="entry name" value="Pro_4_hyd_alph"/>
</dbReference>
<name>A0AAV0JQV7_9ROSI</name>
<dbReference type="Pfam" id="PF13640">
    <property type="entry name" value="2OG-FeII_Oxy_3"/>
    <property type="match status" value="1"/>
</dbReference>
<evidence type="ECO:0000259" key="9">
    <source>
        <dbReference type="PROSITE" id="PS51471"/>
    </source>
</evidence>
<comment type="caution">
    <text evidence="10">The sequence shown here is derived from an EMBL/GenBank/DDBJ whole genome shotgun (WGS) entry which is preliminary data.</text>
</comment>
<dbReference type="GO" id="GO:0005789">
    <property type="term" value="C:endoplasmic reticulum membrane"/>
    <property type="evidence" value="ECO:0007669"/>
    <property type="project" value="UniProtKB-SubCell"/>
</dbReference>
<dbReference type="PANTHER" id="PTHR10869">
    <property type="entry name" value="PROLYL 4-HYDROXYLASE ALPHA SUBUNIT"/>
    <property type="match status" value="1"/>
</dbReference>
<evidence type="ECO:0000256" key="6">
    <source>
        <dbReference type="ARBA" id="ARBA00023002"/>
    </source>
</evidence>
<dbReference type="GO" id="GO:0004656">
    <property type="term" value="F:procollagen-proline 4-dioxygenase activity"/>
    <property type="evidence" value="ECO:0007669"/>
    <property type="project" value="UniProtKB-EC"/>
</dbReference>
<sequence>STAGENQTSRCWAELISWEPRAFVYHNFLSKTECEHLISQAKPQLARSKVFCSETRMNIESRLSNRTSSQGSVGSSNVVTDIEKRIADFTSIPVENGERLHVVHYEVGQKFEPHFDYSPSDYYDKTGGARAASVLMYLSDVEEGGETVFPFAKPIDYSSSSEKKRKRLGLSVKPKMGDALVFWNIKPDGNVDPCSKHAGSAVIKGDKWLALNFMRVNKRKVQNG</sequence>
<evidence type="ECO:0000313" key="10">
    <source>
        <dbReference type="EMBL" id="CAI0412344.1"/>
    </source>
</evidence>
<keyword evidence="11" id="KW-1185">Reference proteome</keyword>
<comment type="catalytic activity">
    <reaction evidence="8">
        <text>L-prolyl-[collagen] + 2-oxoglutarate + O2 = trans-4-hydroxy-L-prolyl-[collagen] + succinate + CO2</text>
        <dbReference type="Rhea" id="RHEA:18945"/>
        <dbReference type="Rhea" id="RHEA-COMP:11676"/>
        <dbReference type="Rhea" id="RHEA-COMP:11680"/>
        <dbReference type="ChEBI" id="CHEBI:15379"/>
        <dbReference type="ChEBI" id="CHEBI:16526"/>
        <dbReference type="ChEBI" id="CHEBI:16810"/>
        <dbReference type="ChEBI" id="CHEBI:30031"/>
        <dbReference type="ChEBI" id="CHEBI:50342"/>
        <dbReference type="ChEBI" id="CHEBI:61965"/>
        <dbReference type="EC" id="1.14.11.2"/>
    </reaction>
</comment>
<dbReference type="SMART" id="SM00702">
    <property type="entry name" value="P4Hc"/>
    <property type="match status" value="1"/>
</dbReference>
<evidence type="ECO:0000256" key="5">
    <source>
        <dbReference type="ARBA" id="ARBA00022968"/>
    </source>
</evidence>
<keyword evidence="7" id="KW-0408">Iron</keyword>
<dbReference type="Proteomes" id="UP001154282">
    <property type="component" value="Unassembled WGS sequence"/>
</dbReference>
<protein>
    <recommendedName>
        <fullName evidence="9">Fe2OG dioxygenase domain-containing protein</fullName>
    </recommendedName>
</protein>
<dbReference type="GO" id="GO:0005506">
    <property type="term" value="F:iron ion binding"/>
    <property type="evidence" value="ECO:0007669"/>
    <property type="project" value="InterPro"/>
</dbReference>
<dbReference type="FunFam" id="2.60.120.620:FF:000030">
    <property type="entry name" value="Proline HYdroxylase"/>
    <property type="match status" value="1"/>
</dbReference>
<proteinExistence type="predicted"/>
<dbReference type="PROSITE" id="PS51471">
    <property type="entry name" value="FE2OG_OXY"/>
    <property type="match status" value="1"/>
</dbReference>
<evidence type="ECO:0000256" key="4">
    <source>
        <dbReference type="ARBA" id="ARBA00022964"/>
    </source>
</evidence>
<dbReference type="InterPro" id="IPR005123">
    <property type="entry name" value="Oxoglu/Fe-dep_dioxygenase_dom"/>
</dbReference>
<keyword evidence="5" id="KW-0812">Transmembrane</keyword>
<accession>A0AAV0JQV7</accession>